<comment type="caution">
    <text evidence="1">The sequence shown here is derived from an EMBL/GenBank/DDBJ whole genome shotgun (WGS) entry which is preliminary data.</text>
</comment>
<accession>A0A2S3UA48</accession>
<evidence type="ECO:0000313" key="2">
    <source>
        <dbReference type="Proteomes" id="UP000236990"/>
    </source>
</evidence>
<protein>
    <submittedName>
        <fullName evidence="1">Uncharacterized protein</fullName>
    </submittedName>
</protein>
<name>A0A2S3UA48_LACPN</name>
<reference evidence="1 2" key="1">
    <citation type="submission" date="2017-06" db="EMBL/GenBank/DDBJ databases">
        <title>Genome sequence of Lactobacillus plantarum subsp. plantarum strain SRCM101258.</title>
        <authorList>
            <person name="Cho S.H."/>
        </authorList>
    </citation>
    <scope>NUCLEOTIDE SEQUENCE [LARGE SCALE GENOMIC DNA]</scope>
    <source>
        <strain evidence="1 2">SRCM101258</strain>
    </source>
</reference>
<evidence type="ECO:0000313" key="1">
    <source>
        <dbReference type="EMBL" id="POD89204.1"/>
    </source>
</evidence>
<dbReference type="AlphaFoldDB" id="A0A2S3UA48"/>
<dbReference type="EMBL" id="NKCZ01000035">
    <property type="protein sequence ID" value="POD89204.1"/>
    <property type="molecule type" value="Genomic_DNA"/>
</dbReference>
<organism evidence="1 2">
    <name type="scientific">Lactiplantibacillus plantarum subsp. plantarum</name>
    <dbReference type="NCBI Taxonomy" id="337330"/>
    <lineage>
        <taxon>Bacteria</taxon>
        <taxon>Bacillati</taxon>
        <taxon>Bacillota</taxon>
        <taxon>Bacilli</taxon>
        <taxon>Lactobacillales</taxon>
        <taxon>Lactobacillaceae</taxon>
        <taxon>Lactiplantibacillus</taxon>
    </lineage>
</organism>
<proteinExistence type="predicted"/>
<gene>
    <name evidence="1" type="ORF">S101258_00099</name>
</gene>
<dbReference type="Proteomes" id="UP000236990">
    <property type="component" value="Unassembled WGS sequence"/>
</dbReference>
<sequence>MISAIAHELQLQMNMTVDKCLRRWQLVTQRRWKCSMLMVTKVLRLFNTVQAVMDLNVGGNWRRHQCPAECRSHDQRQYAELLEQLPMIRDTLSHTQIVALIS</sequence>